<evidence type="ECO:0000313" key="2">
    <source>
        <dbReference type="EMBL" id="GKU93549.1"/>
    </source>
</evidence>
<keyword evidence="3" id="KW-1185">Reference proteome</keyword>
<protein>
    <submittedName>
        <fullName evidence="2">Uncharacterized protein</fullName>
    </submittedName>
</protein>
<keyword evidence="1" id="KW-1133">Transmembrane helix</keyword>
<keyword evidence="1" id="KW-0472">Membrane</keyword>
<name>A0AAV5I889_9ROSI</name>
<keyword evidence="1" id="KW-0812">Transmembrane</keyword>
<evidence type="ECO:0000256" key="1">
    <source>
        <dbReference type="SAM" id="Phobius"/>
    </source>
</evidence>
<dbReference type="EMBL" id="BPVZ01000007">
    <property type="protein sequence ID" value="GKU93549.1"/>
    <property type="molecule type" value="Genomic_DNA"/>
</dbReference>
<organism evidence="2 3">
    <name type="scientific">Rubroshorea leprosula</name>
    <dbReference type="NCBI Taxonomy" id="152421"/>
    <lineage>
        <taxon>Eukaryota</taxon>
        <taxon>Viridiplantae</taxon>
        <taxon>Streptophyta</taxon>
        <taxon>Embryophyta</taxon>
        <taxon>Tracheophyta</taxon>
        <taxon>Spermatophyta</taxon>
        <taxon>Magnoliopsida</taxon>
        <taxon>eudicotyledons</taxon>
        <taxon>Gunneridae</taxon>
        <taxon>Pentapetalae</taxon>
        <taxon>rosids</taxon>
        <taxon>malvids</taxon>
        <taxon>Malvales</taxon>
        <taxon>Dipterocarpaceae</taxon>
        <taxon>Rubroshorea</taxon>
    </lineage>
</organism>
<dbReference type="AlphaFoldDB" id="A0AAV5I889"/>
<reference evidence="2 3" key="1">
    <citation type="journal article" date="2021" name="Commun. Biol.">
        <title>The genome of Shorea leprosula (Dipterocarpaceae) highlights the ecological relevance of drought in aseasonal tropical rainforests.</title>
        <authorList>
            <person name="Ng K.K.S."/>
            <person name="Kobayashi M.J."/>
            <person name="Fawcett J.A."/>
            <person name="Hatakeyama M."/>
            <person name="Paape T."/>
            <person name="Ng C.H."/>
            <person name="Ang C.C."/>
            <person name="Tnah L.H."/>
            <person name="Lee C.T."/>
            <person name="Nishiyama T."/>
            <person name="Sese J."/>
            <person name="O'Brien M.J."/>
            <person name="Copetti D."/>
            <person name="Mohd Noor M.I."/>
            <person name="Ong R.C."/>
            <person name="Putra M."/>
            <person name="Sireger I.Z."/>
            <person name="Indrioko S."/>
            <person name="Kosugi Y."/>
            <person name="Izuno A."/>
            <person name="Isagi Y."/>
            <person name="Lee S.L."/>
            <person name="Shimizu K.K."/>
        </authorList>
    </citation>
    <scope>NUCLEOTIDE SEQUENCE [LARGE SCALE GENOMIC DNA]</scope>
    <source>
        <strain evidence="2">214</strain>
    </source>
</reference>
<proteinExistence type="predicted"/>
<dbReference type="Proteomes" id="UP001054252">
    <property type="component" value="Unassembled WGS sequence"/>
</dbReference>
<accession>A0AAV5I889</accession>
<gene>
    <name evidence="2" type="ORF">SLEP1_g7139</name>
</gene>
<feature type="transmembrane region" description="Helical" evidence="1">
    <location>
        <begin position="6"/>
        <end position="23"/>
    </location>
</feature>
<sequence>MWERAWNLIIVRLPLFFLLLLKIRRKPIYNCKF</sequence>
<evidence type="ECO:0000313" key="3">
    <source>
        <dbReference type="Proteomes" id="UP001054252"/>
    </source>
</evidence>
<comment type="caution">
    <text evidence="2">The sequence shown here is derived from an EMBL/GenBank/DDBJ whole genome shotgun (WGS) entry which is preliminary data.</text>
</comment>